<comment type="pathway">
    <text evidence="1">Cofactor biosynthesis; molybdopterin biosynthesis.</text>
</comment>
<dbReference type="Gene3D" id="3.40.980.10">
    <property type="entry name" value="MoaB/Mog-like domain"/>
    <property type="match status" value="1"/>
</dbReference>
<reference evidence="4 5" key="1">
    <citation type="submission" date="2018-11" db="EMBL/GenBank/DDBJ databases">
        <title>Complete genome sequencing of the Actinobacteria Serinibacter sp. K3-2.</title>
        <authorList>
            <person name="Rakitin A.L."/>
            <person name="Beletsky A.V."/>
            <person name="Mardanov A.V."/>
            <person name="Ravin N.V."/>
            <person name="Gromova A.S."/>
            <person name="Filippova S.N."/>
            <person name="Gal'Chenko V.F."/>
        </authorList>
    </citation>
    <scope>NUCLEOTIDE SEQUENCE [LARGE SCALE GENOMIC DNA]</scope>
    <source>
        <strain evidence="4 5">K3-2</strain>
    </source>
</reference>
<evidence type="ECO:0000256" key="2">
    <source>
        <dbReference type="ARBA" id="ARBA00023150"/>
    </source>
</evidence>
<dbReference type="InterPro" id="IPR008284">
    <property type="entry name" value="MoCF_biosynth_CS"/>
</dbReference>
<evidence type="ECO:0000313" key="4">
    <source>
        <dbReference type="EMBL" id="TGO05266.1"/>
    </source>
</evidence>
<keyword evidence="2" id="KW-0501">Molybdenum cofactor biosynthesis</keyword>
<dbReference type="SMART" id="SM00852">
    <property type="entry name" value="MoCF_biosynth"/>
    <property type="match status" value="1"/>
</dbReference>
<organism evidence="4 5">
    <name type="scientific">Serinibacter arcticus</name>
    <dbReference type="NCBI Taxonomy" id="1655435"/>
    <lineage>
        <taxon>Bacteria</taxon>
        <taxon>Bacillati</taxon>
        <taxon>Actinomycetota</taxon>
        <taxon>Actinomycetes</taxon>
        <taxon>Micrococcales</taxon>
        <taxon>Beutenbergiaceae</taxon>
        <taxon>Serinibacter</taxon>
    </lineage>
</organism>
<evidence type="ECO:0000259" key="3">
    <source>
        <dbReference type="SMART" id="SM00852"/>
    </source>
</evidence>
<comment type="caution">
    <text evidence="4">The sequence shown here is derived from an EMBL/GenBank/DDBJ whole genome shotgun (WGS) entry which is preliminary data.</text>
</comment>
<dbReference type="Proteomes" id="UP000297318">
    <property type="component" value="Unassembled WGS sequence"/>
</dbReference>
<dbReference type="AlphaFoldDB" id="A0A4Z1E074"/>
<sequence length="172" mass="17102">MTAHTHPRLPQVRAVVVTVSDRSAAGERADLSGPAARDGLVAAGLTDVDVRIVPDGEASVRDALTAAIADGARLILTLGGTGVGPRDRTPEATTALLDLDLPGVADVVRARGLAATPTAALSRGVAGIVGLDAGPGALVVNLPGSPKAVAESFEVLLPLVGHVIDQLGGGDH</sequence>
<name>A0A4Z1E074_9MICO</name>
<dbReference type="GO" id="GO:0006777">
    <property type="term" value="P:Mo-molybdopterin cofactor biosynthetic process"/>
    <property type="evidence" value="ECO:0007669"/>
    <property type="project" value="UniProtKB-KW"/>
</dbReference>
<dbReference type="PANTHER" id="PTHR43764:SF1">
    <property type="entry name" value="MOLYBDOPTERIN MOLYBDOTRANSFERASE"/>
    <property type="match status" value="1"/>
</dbReference>
<protein>
    <submittedName>
        <fullName evidence="4">Molybdenum cofactor biosynthesis protein MoaB</fullName>
    </submittedName>
</protein>
<evidence type="ECO:0000256" key="1">
    <source>
        <dbReference type="ARBA" id="ARBA00005046"/>
    </source>
</evidence>
<dbReference type="NCBIfam" id="TIGR00177">
    <property type="entry name" value="molyb_syn"/>
    <property type="match status" value="1"/>
</dbReference>
<keyword evidence="5" id="KW-1185">Reference proteome</keyword>
<gene>
    <name evidence="4" type="ORF">SERN_1270</name>
</gene>
<dbReference type="PANTHER" id="PTHR43764">
    <property type="entry name" value="MOLYBDENUM COFACTOR BIOSYNTHESIS"/>
    <property type="match status" value="1"/>
</dbReference>
<dbReference type="InterPro" id="IPR051920">
    <property type="entry name" value="MPT_Adenylyltrnsfr/MoaC-Rel"/>
</dbReference>
<evidence type="ECO:0000313" key="5">
    <source>
        <dbReference type="Proteomes" id="UP000297318"/>
    </source>
</evidence>
<feature type="domain" description="MoaB/Mog" evidence="3">
    <location>
        <begin position="15"/>
        <end position="163"/>
    </location>
</feature>
<dbReference type="EMBL" id="RHPJ01000002">
    <property type="protein sequence ID" value="TGO05266.1"/>
    <property type="molecule type" value="Genomic_DNA"/>
</dbReference>
<dbReference type="UniPathway" id="UPA00344"/>
<dbReference type="InterPro" id="IPR001453">
    <property type="entry name" value="MoaB/Mog_dom"/>
</dbReference>
<dbReference type="Pfam" id="PF00994">
    <property type="entry name" value="MoCF_biosynth"/>
    <property type="match status" value="1"/>
</dbReference>
<dbReference type="SUPFAM" id="SSF53218">
    <property type="entry name" value="Molybdenum cofactor biosynthesis proteins"/>
    <property type="match status" value="1"/>
</dbReference>
<dbReference type="CDD" id="cd00886">
    <property type="entry name" value="MogA_MoaB"/>
    <property type="match status" value="1"/>
</dbReference>
<dbReference type="RefSeq" id="WP_233251511.1">
    <property type="nucleotide sequence ID" value="NZ_RHPJ01000002.1"/>
</dbReference>
<dbReference type="InterPro" id="IPR036425">
    <property type="entry name" value="MoaB/Mog-like_dom_sf"/>
</dbReference>
<accession>A0A4Z1E074</accession>
<dbReference type="PROSITE" id="PS01078">
    <property type="entry name" value="MOCF_BIOSYNTHESIS_1"/>
    <property type="match status" value="1"/>
</dbReference>
<proteinExistence type="predicted"/>